<name>A0A5B8MUB7_9CHLO</name>
<keyword evidence="2" id="KW-1185">Reference proteome</keyword>
<dbReference type="EMBL" id="CP031045">
    <property type="protein sequence ID" value="QDZ24169.1"/>
    <property type="molecule type" value="Genomic_DNA"/>
</dbReference>
<dbReference type="Proteomes" id="UP000316726">
    <property type="component" value="Chromosome 12"/>
</dbReference>
<dbReference type="InterPro" id="IPR006734">
    <property type="entry name" value="PLATZ"/>
</dbReference>
<organism evidence="1 2">
    <name type="scientific">Chloropicon primus</name>
    <dbReference type="NCBI Taxonomy" id="1764295"/>
    <lineage>
        <taxon>Eukaryota</taxon>
        <taxon>Viridiplantae</taxon>
        <taxon>Chlorophyta</taxon>
        <taxon>Chloropicophyceae</taxon>
        <taxon>Chloropicales</taxon>
        <taxon>Chloropicaceae</taxon>
        <taxon>Chloropicon</taxon>
    </lineage>
</organism>
<dbReference type="PANTHER" id="PTHR31065:SF1">
    <property type="entry name" value="OS09G0116050 PROTEIN"/>
    <property type="match status" value="1"/>
</dbReference>
<protein>
    <recommendedName>
        <fullName evidence="3">PLATZ transcription factor family protein</fullName>
    </recommendedName>
</protein>
<dbReference type="OrthoDB" id="1908108at2759"/>
<dbReference type="AlphaFoldDB" id="A0A5B8MUB7"/>
<sequence length="218" mass="25220">MPPPFDKGVKMEADASGQSKAQYAKKTIRWLFELVSNDFFHVCEEHPHAKKNDCTFFCITCGSKPFCQHCLKDHSTHEVLQIRRYVYHDVVKAQDVQKFFDTSGVQTYIINGSRVIFLRDRPLLKPTKTLNACKTCNRACRDQFCFCSLRCKIKYCVSDPRGLLSMSTLDFSKEASSVKSENTTRKRSGGKRNMTSFFAKCRLHHRRKQAMPRRSPVF</sequence>
<reference evidence="1 2" key="1">
    <citation type="submission" date="2018-07" db="EMBL/GenBank/DDBJ databases">
        <title>The complete nuclear genome of the prasinophyte Chloropicon primus (CCMP1205).</title>
        <authorList>
            <person name="Pombert J.-F."/>
            <person name="Otis C."/>
            <person name="Turmel M."/>
            <person name="Lemieux C."/>
        </authorList>
    </citation>
    <scope>NUCLEOTIDE SEQUENCE [LARGE SCALE GENOMIC DNA]</scope>
    <source>
        <strain evidence="1 2">CCMP1205</strain>
    </source>
</reference>
<evidence type="ECO:0000313" key="1">
    <source>
        <dbReference type="EMBL" id="QDZ24169.1"/>
    </source>
</evidence>
<evidence type="ECO:0008006" key="3">
    <source>
        <dbReference type="Google" id="ProtNLM"/>
    </source>
</evidence>
<accession>A0A5B8MUB7</accession>
<dbReference type="Pfam" id="PF04640">
    <property type="entry name" value="PLATZ"/>
    <property type="match status" value="1"/>
</dbReference>
<evidence type="ECO:0000313" key="2">
    <source>
        <dbReference type="Proteomes" id="UP000316726"/>
    </source>
</evidence>
<dbReference type="PANTHER" id="PTHR31065">
    <property type="entry name" value="PLATZ TRANSCRIPTION FACTOR FAMILY PROTEIN"/>
    <property type="match status" value="1"/>
</dbReference>
<gene>
    <name evidence="1" type="ORF">A3770_12p66870</name>
</gene>
<proteinExistence type="predicted"/>